<evidence type="ECO:0000256" key="5">
    <source>
        <dbReference type="ARBA" id="ARBA00022856"/>
    </source>
</evidence>
<evidence type="ECO:0000256" key="6">
    <source>
        <dbReference type="ARBA" id="ARBA00022927"/>
    </source>
</evidence>
<evidence type="ECO:0000256" key="1">
    <source>
        <dbReference type="ARBA" id="ARBA00004141"/>
    </source>
</evidence>
<comment type="caution">
    <text evidence="10">The sequence shown here is derived from an EMBL/GenBank/DDBJ whole genome shotgun (WGS) entry which is preliminary data.</text>
</comment>
<dbReference type="Pfam" id="PF03169">
    <property type="entry name" value="OPT"/>
    <property type="match status" value="1"/>
</dbReference>
<evidence type="ECO:0000256" key="3">
    <source>
        <dbReference type="ARBA" id="ARBA00022448"/>
    </source>
</evidence>
<dbReference type="Proteomes" id="UP000748025">
    <property type="component" value="Unassembled WGS sequence"/>
</dbReference>
<dbReference type="EMBL" id="SRPW01002162">
    <property type="protein sequence ID" value="KAG5995199.1"/>
    <property type="molecule type" value="Genomic_DNA"/>
</dbReference>
<keyword evidence="5" id="KW-0571">Peptide transport</keyword>
<dbReference type="OrthoDB" id="9986677at2759"/>
<evidence type="ECO:0000256" key="4">
    <source>
        <dbReference type="ARBA" id="ARBA00022692"/>
    </source>
</evidence>
<proteinExistence type="inferred from homology"/>
<evidence type="ECO:0000256" key="9">
    <source>
        <dbReference type="SAM" id="Phobius"/>
    </source>
</evidence>
<dbReference type="InterPro" id="IPR004813">
    <property type="entry name" value="OPT"/>
</dbReference>
<sequence>MMLFKSWGYMTCSHGLNFISDMKIGHYMKIPPRSMFAAQAFAVIWLSLVQVATYNFAIGHIDGICEDDQPQGLICPGAATFYNASVIWGVIGPRRVFGAGGIYAWTNCFWLIGAACPIMQYLLARRYPGSFAQYVIWPVVFGACAIVPPATLYYLFPWVIVGVIFNGWIRSRFFGWWSKYGAEKSSGRLLTIHLDQYNSVLSGALDIGSRLCVVVVAMTLGLRGKSFPSWWGTTVFTDTLDYHKKAVTRTFIPNVTEPLGPPVW</sequence>
<feature type="transmembrane region" description="Helical" evidence="9">
    <location>
        <begin position="154"/>
        <end position="169"/>
    </location>
</feature>
<dbReference type="GO" id="GO:0016020">
    <property type="term" value="C:membrane"/>
    <property type="evidence" value="ECO:0007669"/>
    <property type="project" value="UniProtKB-SubCell"/>
</dbReference>
<evidence type="ECO:0000256" key="2">
    <source>
        <dbReference type="ARBA" id="ARBA00008807"/>
    </source>
</evidence>
<keyword evidence="3" id="KW-0813">Transport</keyword>
<evidence type="ECO:0000313" key="11">
    <source>
        <dbReference type="Proteomes" id="UP000748025"/>
    </source>
</evidence>
<dbReference type="InterPro" id="IPR004648">
    <property type="entry name" value="Oligpept_transpt"/>
</dbReference>
<protein>
    <submittedName>
        <fullName evidence="10">Uncharacterized protein</fullName>
    </submittedName>
</protein>
<dbReference type="GO" id="GO:0035673">
    <property type="term" value="F:oligopeptide transmembrane transporter activity"/>
    <property type="evidence" value="ECO:0007669"/>
    <property type="project" value="InterPro"/>
</dbReference>
<organism evidence="10 11">
    <name type="scientific">Claviceps pusilla</name>
    <dbReference type="NCBI Taxonomy" id="123648"/>
    <lineage>
        <taxon>Eukaryota</taxon>
        <taxon>Fungi</taxon>
        <taxon>Dikarya</taxon>
        <taxon>Ascomycota</taxon>
        <taxon>Pezizomycotina</taxon>
        <taxon>Sordariomycetes</taxon>
        <taxon>Hypocreomycetidae</taxon>
        <taxon>Hypocreales</taxon>
        <taxon>Clavicipitaceae</taxon>
        <taxon>Claviceps</taxon>
    </lineage>
</organism>
<evidence type="ECO:0000313" key="10">
    <source>
        <dbReference type="EMBL" id="KAG5995199.1"/>
    </source>
</evidence>
<dbReference type="AlphaFoldDB" id="A0A9P7N7V8"/>
<keyword evidence="6" id="KW-0653">Protein transport</keyword>
<comment type="subcellular location">
    <subcellularLocation>
        <location evidence="1">Membrane</location>
        <topology evidence="1">Multi-pass membrane protein</topology>
    </subcellularLocation>
</comment>
<dbReference type="GO" id="GO:0015031">
    <property type="term" value="P:protein transport"/>
    <property type="evidence" value="ECO:0007669"/>
    <property type="project" value="UniProtKB-KW"/>
</dbReference>
<keyword evidence="7 9" id="KW-1133">Transmembrane helix</keyword>
<reference evidence="10" key="1">
    <citation type="journal article" date="2020" name="bioRxiv">
        <title>Whole genome comparisons of ergot fungi reveals the divergence and evolution of species within the genus Claviceps are the result of varying mechanisms driving genome evolution and host range expansion.</title>
        <authorList>
            <person name="Wyka S.A."/>
            <person name="Mondo S.J."/>
            <person name="Liu M."/>
            <person name="Dettman J."/>
            <person name="Nalam V."/>
            <person name="Broders K.D."/>
        </authorList>
    </citation>
    <scope>NUCLEOTIDE SEQUENCE</scope>
    <source>
        <strain evidence="10">CCC 602</strain>
    </source>
</reference>
<dbReference type="PANTHER" id="PTHR22601">
    <property type="entry name" value="ISP4 LIKE PROTEIN"/>
    <property type="match status" value="1"/>
</dbReference>
<evidence type="ECO:0000256" key="7">
    <source>
        <dbReference type="ARBA" id="ARBA00022989"/>
    </source>
</evidence>
<keyword evidence="8 9" id="KW-0472">Membrane</keyword>
<dbReference type="NCBIfam" id="TIGR00728">
    <property type="entry name" value="OPT_sfam"/>
    <property type="match status" value="1"/>
</dbReference>
<comment type="similarity">
    <text evidence="2">Belongs to the oligopeptide OPT transporter family.</text>
</comment>
<keyword evidence="4 9" id="KW-0812">Transmembrane</keyword>
<keyword evidence="11" id="KW-1185">Reference proteome</keyword>
<evidence type="ECO:0000256" key="8">
    <source>
        <dbReference type="ARBA" id="ARBA00023136"/>
    </source>
</evidence>
<accession>A0A9P7N7V8</accession>
<name>A0A9P7N7V8_9HYPO</name>
<gene>
    <name evidence="10" type="ORF">E4U43_003090</name>
</gene>
<feature type="transmembrane region" description="Helical" evidence="9">
    <location>
        <begin position="102"/>
        <end position="124"/>
    </location>
</feature>